<name>M2NJ25_BAUPA</name>
<reference evidence="2 3" key="1">
    <citation type="journal article" date="2012" name="PLoS Pathog.">
        <title>Diverse lifestyles and strategies of plant pathogenesis encoded in the genomes of eighteen Dothideomycetes fungi.</title>
        <authorList>
            <person name="Ohm R.A."/>
            <person name="Feau N."/>
            <person name="Henrissat B."/>
            <person name="Schoch C.L."/>
            <person name="Horwitz B.A."/>
            <person name="Barry K.W."/>
            <person name="Condon B.J."/>
            <person name="Copeland A.C."/>
            <person name="Dhillon B."/>
            <person name="Glaser F."/>
            <person name="Hesse C.N."/>
            <person name="Kosti I."/>
            <person name="LaButti K."/>
            <person name="Lindquist E.A."/>
            <person name="Lucas S."/>
            <person name="Salamov A.A."/>
            <person name="Bradshaw R.E."/>
            <person name="Ciuffetti L."/>
            <person name="Hamelin R.C."/>
            <person name="Kema G.H.J."/>
            <person name="Lawrence C."/>
            <person name="Scott J.A."/>
            <person name="Spatafora J.W."/>
            <person name="Turgeon B.G."/>
            <person name="de Wit P.J.G.M."/>
            <person name="Zhong S."/>
            <person name="Goodwin S.B."/>
            <person name="Grigoriev I.V."/>
        </authorList>
    </citation>
    <scope>NUCLEOTIDE SEQUENCE [LARGE SCALE GENOMIC DNA]</scope>
    <source>
        <strain evidence="2 3">UAMH 10762</strain>
    </source>
</reference>
<accession>M2NJ25</accession>
<dbReference type="STRING" id="717646.M2NJ25"/>
<dbReference type="KEGG" id="bcom:BAUCODRAFT_22628"/>
<evidence type="ECO:0000259" key="1">
    <source>
        <dbReference type="Pfam" id="PF26640"/>
    </source>
</evidence>
<gene>
    <name evidence="2" type="ORF">BAUCODRAFT_22628</name>
</gene>
<dbReference type="RefSeq" id="XP_007673462.1">
    <property type="nucleotide sequence ID" value="XM_007675272.1"/>
</dbReference>
<dbReference type="EMBL" id="KB445552">
    <property type="protein sequence ID" value="EMC99394.1"/>
    <property type="molecule type" value="Genomic_DNA"/>
</dbReference>
<dbReference type="OMA" id="WVEDIAY"/>
<dbReference type="HOGENOM" id="CLU_694423_0_0_1"/>
<feature type="domain" description="DUF8212" evidence="1">
    <location>
        <begin position="237"/>
        <end position="330"/>
    </location>
</feature>
<organism evidence="2 3">
    <name type="scientific">Baudoinia panamericana (strain UAMH 10762)</name>
    <name type="common">Angels' share fungus</name>
    <name type="synonym">Baudoinia compniacensis (strain UAMH 10762)</name>
    <dbReference type="NCBI Taxonomy" id="717646"/>
    <lineage>
        <taxon>Eukaryota</taxon>
        <taxon>Fungi</taxon>
        <taxon>Dikarya</taxon>
        <taxon>Ascomycota</taxon>
        <taxon>Pezizomycotina</taxon>
        <taxon>Dothideomycetes</taxon>
        <taxon>Dothideomycetidae</taxon>
        <taxon>Mycosphaerellales</taxon>
        <taxon>Teratosphaeriaceae</taxon>
        <taxon>Baudoinia</taxon>
    </lineage>
</organism>
<protein>
    <recommendedName>
        <fullName evidence="1">DUF8212 domain-containing protein</fullName>
    </recommendedName>
</protein>
<dbReference type="Pfam" id="PF26640">
    <property type="entry name" value="DUF8212"/>
    <property type="match status" value="1"/>
</dbReference>
<dbReference type="Proteomes" id="UP000011761">
    <property type="component" value="Unassembled WGS sequence"/>
</dbReference>
<dbReference type="PANTHER" id="PTHR10622:SF12">
    <property type="entry name" value="HET DOMAIN-CONTAINING PROTEIN"/>
    <property type="match status" value="1"/>
</dbReference>
<dbReference type="InterPro" id="IPR058525">
    <property type="entry name" value="DUF8212"/>
</dbReference>
<evidence type="ECO:0000313" key="3">
    <source>
        <dbReference type="Proteomes" id="UP000011761"/>
    </source>
</evidence>
<dbReference type="OrthoDB" id="2644912at2759"/>
<dbReference type="GeneID" id="19109911"/>
<sequence>MRLIDTETLQFVETFDVQGSEYAILSHHWQADEVSYEEYELTLRPREMLTVKLERSRATGRSWNSVLGHAYVVTERPGMLPAASTSGAVLNFRRRLTQFGIGFHDDNQLLRHQLRQSTWFTRSWILQELLAPYVLEFCNSEWETVRLLDKLFCLHAKHQDNSSLSVNPTEHWIAELQAITGIDCNIFRGAEVATGASVAQKMSWAAPRTATWVEDIAYSLMGLLQINIPLLYGEGEKAFTRLHLEVVKQSDDQSIFAWRAQKTDWPCRAVSHERCWGFGVLATSPQDFAHSGAVVDYSDMEFSIAPQELLDIEVQPAFTFTATNRGMELKIEAYKVMEHDTSIVSSHSTAGLRMARFGSSASWHAIRILISGLNFMTSWRRMFAIPIAAYTLAISAK</sequence>
<evidence type="ECO:0000313" key="2">
    <source>
        <dbReference type="EMBL" id="EMC99394.1"/>
    </source>
</evidence>
<dbReference type="AlphaFoldDB" id="M2NJ25"/>
<dbReference type="PANTHER" id="PTHR10622">
    <property type="entry name" value="HET DOMAIN-CONTAINING PROTEIN"/>
    <property type="match status" value="1"/>
</dbReference>
<keyword evidence="3" id="KW-1185">Reference proteome</keyword>
<proteinExistence type="predicted"/>